<keyword evidence="4" id="KW-1185">Reference proteome</keyword>
<reference evidence="2 4" key="2">
    <citation type="submission" date="2020-08" db="EMBL/GenBank/DDBJ databases">
        <title>Genomic Encyclopedia of Type Strains, Phase IV (KMG-IV): sequencing the most valuable type-strain genomes for metagenomic binning, comparative biology and taxonomic classification.</title>
        <authorList>
            <person name="Goeker M."/>
        </authorList>
    </citation>
    <scope>NUCLEOTIDE SEQUENCE [LARGE SCALE GENOMIC DNA]</scope>
    <source>
        <strain evidence="2 4">DSM 103679</strain>
    </source>
</reference>
<dbReference type="RefSeq" id="WP_184652514.1">
    <property type="nucleotide sequence ID" value="NZ_JACHFR010000002.1"/>
</dbReference>
<keyword evidence="1" id="KW-0472">Membrane</keyword>
<proteinExistence type="predicted"/>
<protein>
    <submittedName>
        <fullName evidence="2">Uncharacterized protein</fullName>
    </submittedName>
</protein>
<name>A0A840SGQ1_9SPIR</name>
<dbReference type="AlphaFoldDB" id="A0A840SGQ1"/>
<accession>A0A840SGQ1</accession>
<dbReference type="KEGG" id="trc:DYE49_11360"/>
<dbReference type="Proteomes" id="UP000578697">
    <property type="component" value="Unassembled WGS sequence"/>
</dbReference>
<gene>
    <name evidence="3" type="ORF">DYE49_11360</name>
    <name evidence="2" type="ORF">HNP77_001455</name>
</gene>
<evidence type="ECO:0000313" key="5">
    <source>
        <dbReference type="Proteomes" id="UP000593591"/>
    </source>
</evidence>
<dbReference type="EMBL" id="JACHFR010000002">
    <property type="protein sequence ID" value="MBB5219086.1"/>
    <property type="molecule type" value="Genomic_DNA"/>
</dbReference>
<feature type="transmembrane region" description="Helical" evidence="1">
    <location>
        <begin position="12"/>
        <end position="30"/>
    </location>
</feature>
<dbReference type="EMBL" id="CP031517">
    <property type="protein sequence ID" value="QOS41012.1"/>
    <property type="molecule type" value="Genomic_DNA"/>
</dbReference>
<evidence type="ECO:0000313" key="2">
    <source>
        <dbReference type="EMBL" id="MBB5219086.1"/>
    </source>
</evidence>
<keyword evidence="1" id="KW-1133">Transmembrane helix</keyword>
<dbReference type="Proteomes" id="UP000593591">
    <property type="component" value="Chromosome"/>
</dbReference>
<sequence length="98" mass="10913">MQGSAVVKRKAVFLASAFLLSVLFSSFYIFHEAEHECSGEDCEICLCLQMAEQNFSHLESGKAVSAVLAVFVLVYFCSVKLNPFFINTPVSKKIRLNN</sequence>
<evidence type="ECO:0000256" key="1">
    <source>
        <dbReference type="SAM" id="Phobius"/>
    </source>
</evidence>
<evidence type="ECO:0000313" key="3">
    <source>
        <dbReference type="EMBL" id="QOS41012.1"/>
    </source>
</evidence>
<evidence type="ECO:0000313" key="4">
    <source>
        <dbReference type="Proteomes" id="UP000578697"/>
    </source>
</evidence>
<organism evidence="2 4">
    <name type="scientific">Treponema rectale</name>
    <dbReference type="NCBI Taxonomy" id="744512"/>
    <lineage>
        <taxon>Bacteria</taxon>
        <taxon>Pseudomonadati</taxon>
        <taxon>Spirochaetota</taxon>
        <taxon>Spirochaetia</taxon>
        <taxon>Spirochaetales</taxon>
        <taxon>Treponemataceae</taxon>
        <taxon>Treponema</taxon>
    </lineage>
</organism>
<keyword evidence="1" id="KW-0812">Transmembrane</keyword>
<reference evidence="3 5" key="1">
    <citation type="submission" date="2018-08" db="EMBL/GenBank/DDBJ databases">
        <title>The first complete genome of Treponema rectale (CHPAT), a commensal spirochete of the bovine rectum.</title>
        <authorList>
            <person name="Staton G.J."/>
            <person name="Clegg S.R."/>
            <person name="Carter S.D."/>
            <person name="Radford A.D."/>
            <person name="Darby A."/>
            <person name="Hall N."/>
            <person name="Birtles R.J."/>
            <person name="Evans N.J."/>
        </authorList>
    </citation>
    <scope>NUCLEOTIDE SEQUENCE [LARGE SCALE GENOMIC DNA]</scope>
    <source>
        <strain evidence="3 5">CHPA</strain>
    </source>
</reference>
<feature type="transmembrane region" description="Helical" evidence="1">
    <location>
        <begin position="63"/>
        <end position="86"/>
    </location>
</feature>